<sequence length="299" mass="34379">MPPRKLRSKPWDQWNRLVVNSKTPKTTKLKYTTSDLAPLNIKLVSDKDTDDASWFEPWDKLDKLTLAEPQSLNKLLTLDLEAVENLDMLKRHQQRKSFCIDLWYAIDARTSNYSDRADLPRTDPGVSLSMIRPWLPINGENEFYKVDQFFTPGHPFIWGWYVLSLEEMCVRDRDFQETLYPHLQMAIFSFDCPDEDNILASELSALVQIIGIRSRQPAFSDSPNIAALLIFFFGARQVRVIQASYSKGTGDDGGNGEKEGEPKLTVTLQKAIDLAGNNQIENEERMDEIIRWRACNPSF</sequence>
<evidence type="ECO:0000313" key="2">
    <source>
        <dbReference type="Proteomes" id="UP001149079"/>
    </source>
</evidence>
<name>A0A9W9HGI0_9EURO</name>
<organism evidence="1 2">
    <name type="scientific">Penicillium bovifimosum</name>
    <dbReference type="NCBI Taxonomy" id="126998"/>
    <lineage>
        <taxon>Eukaryota</taxon>
        <taxon>Fungi</taxon>
        <taxon>Dikarya</taxon>
        <taxon>Ascomycota</taxon>
        <taxon>Pezizomycotina</taxon>
        <taxon>Eurotiomycetes</taxon>
        <taxon>Eurotiomycetidae</taxon>
        <taxon>Eurotiales</taxon>
        <taxon>Aspergillaceae</taxon>
        <taxon>Penicillium</taxon>
    </lineage>
</organism>
<reference evidence="1" key="2">
    <citation type="journal article" date="2023" name="IMA Fungus">
        <title>Comparative genomic study of the Penicillium genus elucidates a diverse pangenome and 15 lateral gene transfer events.</title>
        <authorList>
            <person name="Petersen C."/>
            <person name="Sorensen T."/>
            <person name="Nielsen M.R."/>
            <person name="Sondergaard T.E."/>
            <person name="Sorensen J.L."/>
            <person name="Fitzpatrick D.A."/>
            <person name="Frisvad J.C."/>
            <person name="Nielsen K.L."/>
        </authorList>
    </citation>
    <scope>NUCLEOTIDE SEQUENCE</scope>
    <source>
        <strain evidence="1">IBT 22155</strain>
    </source>
</reference>
<dbReference type="GeneID" id="81400612"/>
<protein>
    <submittedName>
        <fullName evidence="1">Uncharacterized protein</fullName>
    </submittedName>
</protein>
<comment type="caution">
    <text evidence="1">The sequence shown here is derived from an EMBL/GenBank/DDBJ whole genome shotgun (WGS) entry which is preliminary data.</text>
</comment>
<dbReference type="AlphaFoldDB" id="A0A9W9HGI0"/>
<dbReference type="OrthoDB" id="4453902at2759"/>
<proteinExistence type="predicted"/>
<evidence type="ECO:0000313" key="1">
    <source>
        <dbReference type="EMBL" id="KAJ5146134.1"/>
    </source>
</evidence>
<reference evidence="1" key="1">
    <citation type="submission" date="2022-11" db="EMBL/GenBank/DDBJ databases">
        <authorList>
            <person name="Petersen C."/>
        </authorList>
    </citation>
    <scope>NUCLEOTIDE SEQUENCE</scope>
    <source>
        <strain evidence="1">IBT 22155</strain>
    </source>
</reference>
<gene>
    <name evidence="1" type="ORF">N7515_000698</name>
</gene>
<accession>A0A9W9HGI0</accession>
<keyword evidence="2" id="KW-1185">Reference proteome</keyword>
<dbReference type="EMBL" id="JAPQKL010000001">
    <property type="protein sequence ID" value="KAJ5146134.1"/>
    <property type="molecule type" value="Genomic_DNA"/>
</dbReference>
<dbReference type="Proteomes" id="UP001149079">
    <property type="component" value="Unassembled WGS sequence"/>
</dbReference>
<dbReference type="RefSeq" id="XP_056526608.1">
    <property type="nucleotide sequence ID" value="XM_056661442.1"/>
</dbReference>